<keyword evidence="1 4" id="KW-0349">Heme</keyword>
<dbReference type="SUPFAM" id="SSF46626">
    <property type="entry name" value="Cytochrome c"/>
    <property type="match status" value="1"/>
</dbReference>
<dbReference type="InterPro" id="IPR036909">
    <property type="entry name" value="Cyt_c-like_dom_sf"/>
</dbReference>
<keyword evidence="5" id="KW-0732">Signal</keyword>
<proteinExistence type="predicted"/>
<gene>
    <name evidence="7" type="ORF">GCM10007392_28590</name>
</gene>
<dbReference type="GO" id="GO:0046872">
    <property type="term" value="F:metal ion binding"/>
    <property type="evidence" value="ECO:0007669"/>
    <property type="project" value="UniProtKB-KW"/>
</dbReference>
<accession>A0A918KDP8</accession>
<dbReference type="InterPro" id="IPR036280">
    <property type="entry name" value="Multihaem_cyt_sf"/>
</dbReference>
<dbReference type="EMBL" id="BMXR01000007">
    <property type="protein sequence ID" value="GGX59126.1"/>
    <property type="molecule type" value="Genomic_DNA"/>
</dbReference>
<comment type="caution">
    <text evidence="7">The sequence shown here is derived from an EMBL/GenBank/DDBJ whole genome shotgun (WGS) entry which is preliminary data.</text>
</comment>
<evidence type="ECO:0000256" key="5">
    <source>
        <dbReference type="SAM" id="SignalP"/>
    </source>
</evidence>
<dbReference type="AlphaFoldDB" id="A0A918KDP8"/>
<evidence type="ECO:0000256" key="3">
    <source>
        <dbReference type="ARBA" id="ARBA00023004"/>
    </source>
</evidence>
<dbReference type="PROSITE" id="PS51007">
    <property type="entry name" value="CYTC"/>
    <property type="match status" value="1"/>
</dbReference>
<dbReference type="InterPro" id="IPR009056">
    <property type="entry name" value="Cyt_c-like_dom"/>
</dbReference>
<sequence length="385" mass="41799">MTRMQGITTAGLLVLIALVSGCGPQAVTHHAEDQIPDDLAEWGIVTIDGDRLVWSEQVQVYDLNTPLFTDYAHKLRTAYVPEGAQAQLADTGDLTWPVGTVFSKTFYYPKGQKAGQVQKAEFDPQEIENGLSLEEHRLIETRLLVHYDSGWKAIGYVWNEEQTHAQREVTGALVPLTLQTSTGQQDFTYVVPDANQCIGCHATAFKTKQALPIGPGQARFVNRTVPGQAGNQLAVWQERGWLSGAHDTQASAPDWRDGSASVDARARAYLDINCGHCHSPEGAGDTSGLWLQQNVTALNRLGVCKPPIAAGQGTGGNRWGITPGKPDESILHYRMASLDPGAMMPELGRSLVHDEGVELIAEWIAGMDGECNEPEAGFSLDRTAD</sequence>
<dbReference type="InterPro" id="IPR022269">
    <property type="entry name" value="SO_2930-like_C"/>
</dbReference>
<reference evidence="7" key="1">
    <citation type="journal article" date="2014" name="Int. J. Syst. Evol. Microbiol.">
        <title>Complete genome sequence of Corynebacterium casei LMG S-19264T (=DSM 44701T), isolated from a smear-ripened cheese.</title>
        <authorList>
            <consortium name="US DOE Joint Genome Institute (JGI-PGF)"/>
            <person name="Walter F."/>
            <person name="Albersmeier A."/>
            <person name="Kalinowski J."/>
            <person name="Ruckert C."/>
        </authorList>
    </citation>
    <scope>NUCLEOTIDE SEQUENCE</scope>
    <source>
        <strain evidence="7">KCTC 22169</strain>
    </source>
</reference>
<evidence type="ECO:0000256" key="2">
    <source>
        <dbReference type="ARBA" id="ARBA00022723"/>
    </source>
</evidence>
<organism evidence="7 8">
    <name type="scientific">Saccharospirillum salsuginis</name>
    <dbReference type="NCBI Taxonomy" id="418750"/>
    <lineage>
        <taxon>Bacteria</taxon>
        <taxon>Pseudomonadati</taxon>
        <taxon>Pseudomonadota</taxon>
        <taxon>Gammaproteobacteria</taxon>
        <taxon>Oceanospirillales</taxon>
        <taxon>Saccharospirillaceae</taxon>
        <taxon>Saccharospirillum</taxon>
    </lineage>
</organism>
<protein>
    <recommendedName>
        <fullName evidence="6">Cytochrome c domain-containing protein</fullName>
    </recommendedName>
</protein>
<feature type="chain" id="PRO_5036747563" description="Cytochrome c domain-containing protein" evidence="5">
    <location>
        <begin position="27"/>
        <end position="385"/>
    </location>
</feature>
<feature type="domain" description="Cytochrome c" evidence="6">
    <location>
        <begin position="178"/>
        <end position="368"/>
    </location>
</feature>
<reference evidence="7" key="2">
    <citation type="submission" date="2020-09" db="EMBL/GenBank/DDBJ databases">
        <authorList>
            <person name="Sun Q."/>
            <person name="Kim S."/>
        </authorList>
    </citation>
    <scope>NUCLEOTIDE SEQUENCE</scope>
    <source>
        <strain evidence="7">KCTC 22169</strain>
    </source>
</reference>
<evidence type="ECO:0000256" key="1">
    <source>
        <dbReference type="ARBA" id="ARBA00022617"/>
    </source>
</evidence>
<evidence type="ECO:0000259" key="6">
    <source>
        <dbReference type="PROSITE" id="PS51007"/>
    </source>
</evidence>
<dbReference type="GO" id="GO:0020037">
    <property type="term" value="F:heme binding"/>
    <property type="evidence" value="ECO:0007669"/>
    <property type="project" value="InterPro"/>
</dbReference>
<dbReference type="NCBIfam" id="TIGR03806">
    <property type="entry name" value="chp_HNE_0200"/>
    <property type="match status" value="1"/>
</dbReference>
<evidence type="ECO:0000256" key="4">
    <source>
        <dbReference type="PROSITE-ProRule" id="PRU00433"/>
    </source>
</evidence>
<keyword evidence="2 4" id="KW-0479">Metal-binding</keyword>
<dbReference type="PROSITE" id="PS51257">
    <property type="entry name" value="PROKAR_LIPOPROTEIN"/>
    <property type="match status" value="1"/>
</dbReference>
<keyword evidence="3 4" id="KW-0408">Iron</keyword>
<evidence type="ECO:0000313" key="8">
    <source>
        <dbReference type="Proteomes" id="UP000626148"/>
    </source>
</evidence>
<dbReference type="GO" id="GO:0009055">
    <property type="term" value="F:electron transfer activity"/>
    <property type="evidence" value="ECO:0007669"/>
    <property type="project" value="InterPro"/>
</dbReference>
<dbReference type="Proteomes" id="UP000626148">
    <property type="component" value="Unassembled WGS sequence"/>
</dbReference>
<name>A0A918KDP8_9GAMM</name>
<evidence type="ECO:0000313" key="7">
    <source>
        <dbReference type="EMBL" id="GGX59126.1"/>
    </source>
</evidence>
<keyword evidence="8" id="KW-1185">Reference proteome</keyword>
<dbReference type="SUPFAM" id="SSF48695">
    <property type="entry name" value="Multiheme cytochromes"/>
    <property type="match status" value="1"/>
</dbReference>
<dbReference type="RefSeq" id="WP_189609843.1">
    <property type="nucleotide sequence ID" value="NZ_BMXR01000007.1"/>
</dbReference>
<feature type="signal peptide" evidence="5">
    <location>
        <begin position="1"/>
        <end position="26"/>
    </location>
</feature>